<dbReference type="SUPFAM" id="SSF49464">
    <property type="entry name" value="Carboxypeptidase regulatory domain-like"/>
    <property type="match status" value="1"/>
</dbReference>
<dbReference type="OrthoDB" id="603275at2"/>
<dbReference type="RefSeq" id="WP_110359174.1">
    <property type="nucleotide sequence ID" value="NZ_QFLI01000001.1"/>
</dbReference>
<comment type="caution">
    <text evidence="2">The sequence shown here is derived from an EMBL/GenBank/DDBJ whole genome shotgun (WGS) entry which is preliminary data.</text>
</comment>
<evidence type="ECO:0000313" key="2">
    <source>
        <dbReference type="EMBL" id="PXY03017.1"/>
    </source>
</evidence>
<dbReference type="Proteomes" id="UP000248079">
    <property type="component" value="Unassembled WGS sequence"/>
</dbReference>
<reference evidence="2 3" key="1">
    <citation type="submission" date="2018-05" db="EMBL/GenBank/DDBJ databases">
        <title>Marinifilum breve JC075T sp. nov., a marine bacterium isolated from Yongle Blue Hole in the South China Sea.</title>
        <authorList>
            <person name="Fu T."/>
        </authorList>
    </citation>
    <scope>NUCLEOTIDE SEQUENCE [LARGE SCALE GENOMIC DNA]</scope>
    <source>
        <strain evidence="2 3">JC075</strain>
    </source>
</reference>
<protein>
    <submittedName>
        <fullName evidence="2">TonB-dependent receptor</fullName>
    </submittedName>
</protein>
<dbReference type="Gene3D" id="2.60.40.1120">
    <property type="entry name" value="Carboxypeptidase-like, regulatory domain"/>
    <property type="match status" value="1"/>
</dbReference>
<dbReference type="EMBL" id="QFLI01000001">
    <property type="protein sequence ID" value="PXY03017.1"/>
    <property type="molecule type" value="Genomic_DNA"/>
</dbReference>
<dbReference type="InterPro" id="IPR008969">
    <property type="entry name" value="CarboxyPept-like_regulatory"/>
</dbReference>
<keyword evidence="3" id="KW-1185">Reference proteome</keyword>
<gene>
    <name evidence="2" type="ORF">DF185_02695</name>
</gene>
<dbReference type="AlphaFoldDB" id="A0A2V4A545"/>
<keyword evidence="2" id="KW-0675">Receptor</keyword>
<feature type="chain" id="PRO_5016122931" evidence="1">
    <location>
        <begin position="20"/>
        <end position="897"/>
    </location>
</feature>
<proteinExistence type="predicted"/>
<dbReference type="Pfam" id="PF13620">
    <property type="entry name" value="CarboxypepD_reg"/>
    <property type="match status" value="1"/>
</dbReference>
<keyword evidence="1" id="KW-0732">Signal</keyword>
<feature type="signal peptide" evidence="1">
    <location>
        <begin position="1"/>
        <end position="19"/>
    </location>
</feature>
<evidence type="ECO:0000313" key="3">
    <source>
        <dbReference type="Proteomes" id="UP000248079"/>
    </source>
</evidence>
<dbReference type="SUPFAM" id="SSF56935">
    <property type="entry name" value="Porins"/>
    <property type="match status" value="1"/>
</dbReference>
<organism evidence="2 3">
    <name type="scientific">Marinifilum breve</name>
    <dbReference type="NCBI Taxonomy" id="2184082"/>
    <lineage>
        <taxon>Bacteria</taxon>
        <taxon>Pseudomonadati</taxon>
        <taxon>Bacteroidota</taxon>
        <taxon>Bacteroidia</taxon>
        <taxon>Marinilabiliales</taxon>
        <taxon>Marinifilaceae</taxon>
    </lineage>
</organism>
<evidence type="ECO:0000256" key="1">
    <source>
        <dbReference type="SAM" id="SignalP"/>
    </source>
</evidence>
<sequence>MKKYFFILVLLCASLISFAQEDVNLKGIVTDDSGKAIEMANVIAINAETNLLESYCVTNHSGLYKVKLKSGSVYNIKVSFIGFGAKEFQYEATAEDGSHDVSMSEENSMLNEVDVTYTMPVMVKGDTIVYDTDSFTVGTERKLKDVLVTLPGVEMNDDGQIEVEGKQVQKVMVEGKDFFDGDSKIAADNIPADAVSKVEVLRNYNEIGQMKGLTNDEDNIALNIRLKKGKDKFWFGEFTVGAGPDEKYLAHPKLFYYSPKFSLNLITDANNIGEVPFTRRDFMNFTGGFRGFNPGGGSSISVGGNSLGISTAQNNRAKDIETRFAALNFSYELKDNWDIGGFGIYSYTGTLMETQKITTYELEDDQSQVEKSITRNDQDVELGLFKFNSVYKPNVNFQFDYDIFVKQSDDDEEEQVESTVNDELDEIYQLKQQEPLTLQQSAKIYYTASDKHIFAFEGQHLYQNEDPFYNSIRDEFAFATLFPVDNTVSLYNMNQEKRIITNKVDAKLDYYLVTGDKSNLQFTLGTTQNHQNYDTEIFQKLDDESDLEMAGDEFKNDVKFNVSDLFFGFHYKLKAGMFTFNPGVTIHQYETKSTQHSKKVKDDLISVLPDVYINMQLKKSENLRFNYRITRTFTDVSKYAEAFVLNNYNSVYSGNPELESALKHNVSLNFFSFNMFNFTHMFANISYTKSIEGFKNNVIPMGINQISSTINSDLSDESLSANARYQRTFKNIKVSAKANVSWSENNNLVNSQPTKSESFNQNYTGSIGTNFKNAPNIEFGYKYSINKYDRGATTSTYYTKRPFARLDMAFLKNFILTADYDFYSYTDKDNTIENEYSFLEADLTYRKQDSKWEFGIKGKNLLDTDSLDRNSENDFSFTSSTYFVQPRYFLFTVKYDI</sequence>
<name>A0A2V4A545_9BACT</name>
<accession>A0A2V4A545</accession>